<proteinExistence type="predicted"/>
<evidence type="ECO:0000256" key="2">
    <source>
        <dbReference type="ARBA" id="ARBA00022723"/>
    </source>
</evidence>
<comment type="cofactor">
    <cofactor evidence="1">
        <name>a divalent metal cation</name>
        <dbReference type="ChEBI" id="CHEBI:60240"/>
    </cofactor>
</comment>
<name>A0A2N3HQ16_9BACT</name>
<reference evidence="5 6" key="1">
    <citation type="journal article" date="2017" name="Front. Microbiol.">
        <title>Labilibaculum manganireducens gen. nov., sp. nov. and Labilibaculum filiforme sp. nov., Novel Bacteroidetes Isolated from Subsurface Sediments of the Baltic Sea.</title>
        <authorList>
            <person name="Vandieken V."/>
            <person name="Marshall I.P."/>
            <person name="Niemann H."/>
            <person name="Engelen B."/>
            <person name="Cypionka H."/>
        </authorList>
    </citation>
    <scope>NUCLEOTIDE SEQUENCE [LARGE SCALE GENOMIC DNA]</scope>
    <source>
        <strain evidence="5 6">59.10-2M</strain>
    </source>
</reference>
<evidence type="ECO:0000259" key="4">
    <source>
        <dbReference type="Pfam" id="PF13613"/>
    </source>
</evidence>
<comment type="caution">
    <text evidence="5">The sequence shown here is derived from an EMBL/GenBank/DDBJ whole genome shotgun (WGS) entry which is preliminary data.</text>
</comment>
<evidence type="ECO:0000259" key="3">
    <source>
        <dbReference type="Pfam" id="PF13359"/>
    </source>
</evidence>
<feature type="domain" description="Transposase Helix-turn-helix" evidence="4">
    <location>
        <begin position="65"/>
        <end position="110"/>
    </location>
</feature>
<dbReference type="Proteomes" id="UP000233618">
    <property type="component" value="Unassembled WGS sequence"/>
</dbReference>
<protein>
    <recommendedName>
        <fullName evidence="7">DDE Tnp4 domain-containing protein</fullName>
    </recommendedName>
</protein>
<gene>
    <name evidence="5" type="ORF">BZG01_21300</name>
</gene>
<evidence type="ECO:0000313" key="6">
    <source>
        <dbReference type="Proteomes" id="UP000233618"/>
    </source>
</evidence>
<dbReference type="RefSeq" id="WP_101311844.1">
    <property type="nucleotide sequence ID" value="NZ_MVDE01000095.1"/>
</dbReference>
<keyword evidence="6" id="KW-1185">Reference proteome</keyword>
<evidence type="ECO:0000256" key="1">
    <source>
        <dbReference type="ARBA" id="ARBA00001968"/>
    </source>
</evidence>
<dbReference type="EMBL" id="MVDE01000095">
    <property type="protein sequence ID" value="PKQ60137.1"/>
    <property type="molecule type" value="Genomic_DNA"/>
</dbReference>
<dbReference type="Pfam" id="PF13613">
    <property type="entry name" value="HTH_Tnp_4"/>
    <property type="match status" value="1"/>
</dbReference>
<dbReference type="Pfam" id="PF13359">
    <property type="entry name" value="DDE_Tnp_4"/>
    <property type="match status" value="1"/>
</dbReference>
<dbReference type="GO" id="GO:0046872">
    <property type="term" value="F:metal ion binding"/>
    <property type="evidence" value="ECO:0007669"/>
    <property type="project" value="UniProtKB-KW"/>
</dbReference>
<evidence type="ECO:0000313" key="5">
    <source>
        <dbReference type="EMBL" id="PKQ60137.1"/>
    </source>
</evidence>
<organism evidence="5 6">
    <name type="scientific">Labilibaculum manganireducens</name>
    <dbReference type="NCBI Taxonomy" id="1940525"/>
    <lineage>
        <taxon>Bacteria</taxon>
        <taxon>Pseudomonadati</taxon>
        <taxon>Bacteroidota</taxon>
        <taxon>Bacteroidia</taxon>
        <taxon>Marinilabiliales</taxon>
        <taxon>Marinifilaceae</taxon>
        <taxon>Labilibaculum</taxon>
    </lineage>
</organism>
<dbReference type="PANTHER" id="PTHR23080">
    <property type="entry name" value="THAP DOMAIN PROTEIN"/>
    <property type="match status" value="1"/>
</dbReference>
<keyword evidence="2" id="KW-0479">Metal-binding</keyword>
<evidence type="ECO:0008006" key="7">
    <source>
        <dbReference type="Google" id="ProtNLM"/>
    </source>
</evidence>
<accession>A0A2N3HQ16</accession>
<dbReference type="AlphaFoldDB" id="A0A2N3HQ16"/>
<feature type="domain" description="DDE Tnp4" evidence="3">
    <location>
        <begin position="138"/>
        <end position="292"/>
    </location>
</feature>
<dbReference type="InterPro" id="IPR027805">
    <property type="entry name" value="Transposase_HTH_dom"/>
</dbReference>
<sequence length="315" mass="36833">MEYSKIKNKPKVLISLTSLTCLEFEKLCNMFTVSLNNILKYYTLEGKIRQRSFKVRRNSIFKSNEEMLLFVLSYYKSGSIQEAHALKFSITQSKANRYIHFFTKILRQCLVDNNYNPLRNGSLLKTKLEQLDVSQCYIDGTEREIPRSTDYETQKEYYSGKAKKHTVKNNIVSDNEGRILHLSETYNGKTHDKKILDESMLEFAKNTVIYLDTGFQGFKSQAGITIMPTKKKKNKDLTGEEKLENTRIAKDRVRNEHAIGGVKRLRILKDKVRIWANDFHDVVMEIACGLQNLRVSIRRWKYPKLKTNKQNYISN</sequence>
<dbReference type="InterPro" id="IPR027806">
    <property type="entry name" value="HARBI1_dom"/>
</dbReference>